<evidence type="ECO:0000256" key="2">
    <source>
        <dbReference type="ARBA" id="ARBA00022475"/>
    </source>
</evidence>
<dbReference type="RefSeq" id="WP_193192732.1">
    <property type="nucleotide sequence ID" value="NZ_JACZFR010000032.1"/>
</dbReference>
<keyword evidence="4 6" id="KW-1133">Transmembrane helix</keyword>
<name>A0ABW1YV88_9GAMM</name>
<evidence type="ECO:0000256" key="6">
    <source>
        <dbReference type="SAM" id="Phobius"/>
    </source>
</evidence>
<evidence type="ECO:0000256" key="3">
    <source>
        <dbReference type="ARBA" id="ARBA00022692"/>
    </source>
</evidence>
<dbReference type="InterPro" id="IPR020948">
    <property type="entry name" value="P_starv_induced_PsiE-like"/>
</dbReference>
<keyword evidence="8" id="KW-1185">Reference proteome</keyword>
<keyword evidence="3 6" id="KW-0812">Transmembrane</keyword>
<keyword evidence="2" id="KW-1003">Cell membrane</keyword>
<accession>A0ABW1YV88</accession>
<evidence type="ECO:0000256" key="5">
    <source>
        <dbReference type="ARBA" id="ARBA00023136"/>
    </source>
</evidence>
<dbReference type="Pfam" id="PF06146">
    <property type="entry name" value="PsiE"/>
    <property type="match status" value="1"/>
</dbReference>
<feature type="transmembrane region" description="Helical" evidence="6">
    <location>
        <begin position="104"/>
        <end position="122"/>
    </location>
</feature>
<gene>
    <name evidence="7" type="ORF">ACFQBM_18985</name>
</gene>
<sequence length="155" mass="17649">MKSNGRRTIVHEELPTEHEDRLIRYLHRIIRVAVRFLAVLMALVIVWGAVYVMFVLYQRLNFPPVWILDSRDILDIFGSFLVVLIAVEIFINIRLYLGTNVIPIQLVIATALMAMARKIIVLDTDKTGPMFIFGFAAIVLALGVTYWMVSKNSGS</sequence>
<reference evidence="8" key="1">
    <citation type="journal article" date="2019" name="Int. J. Syst. Evol. Microbiol.">
        <title>The Global Catalogue of Microorganisms (GCM) 10K type strain sequencing project: providing services to taxonomists for standard genome sequencing and annotation.</title>
        <authorList>
            <consortium name="The Broad Institute Genomics Platform"/>
            <consortium name="The Broad Institute Genome Sequencing Center for Infectious Disease"/>
            <person name="Wu L."/>
            <person name="Ma J."/>
        </authorList>
    </citation>
    <scope>NUCLEOTIDE SEQUENCE [LARGE SCALE GENOMIC DNA]</scope>
    <source>
        <strain evidence="8">CGMCC 1.13718</strain>
    </source>
</reference>
<feature type="transmembrane region" description="Helical" evidence="6">
    <location>
        <begin position="76"/>
        <end position="97"/>
    </location>
</feature>
<feature type="transmembrane region" description="Helical" evidence="6">
    <location>
        <begin position="128"/>
        <end position="149"/>
    </location>
</feature>
<protein>
    <submittedName>
        <fullName evidence="7">Phosphate-starvation-inducible PsiE family protein</fullName>
    </submittedName>
</protein>
<proteinExistence type="predicted"/>
<evidence type="ECO:0000256" key="4">
    <source>
        <dbReference type="ARBA" id="ARBA00022989"/>
    </source>
</evidence>
<keyword evidence="5 6" id="KW-0472">Membrane</keyword>
<organism evidence="7 8">
    <name type="scientific">Microbulbifer taiwanensis</name>
    <dbReference type="NCBI Taxonomy" id="986746"/>
    <lineage>
        <taxon>Bacteria</taxon>
        <taxon>Pseudomonadati</taxon>
        <taxon>Pseudomonadota</taxon>
        <taxon>Gammaproteobacteria</taxon>
        <taxon>Cellvibrionales</taxon>
        <taxon>Microbulbiferaceae</taxon>
        <taxon>Microbulbifer</taxon>
    </lineage>
</organism>
<comment type="caution">
    <text evidence="7">The sequence shown here is derived from an EMBL/GenBank/DDBJ whole genome shotgun (WGS) entry which is preliminary data.</text>
</comment>
<comment type="subcellular location">
    <subcellularLocation>
        <location evidence="1">Cell membrane</location>
        <topology evidence="1">Multi-pass membrane protein</topology>
    </subcellularLocation>
</comment>
<evidence type="ECO:0000313" key="8">
    <source>
        <dbReference type="Proteomes" id="UP001596425"/>
    </source>
</evidence>
<evidence type="ECO:0000313" key="7">
    <source>
        <dbReference type="EMBL" id="MFC6635364.1"/>
    </source>
</evidence>
<evidence type="ECO:0000256" key="1">
    <source>
        <dbReference type="ARBA" id="ARBA00004651"/>
    </source>
</evidence>
<dbReference type="Proteomes" id="UP001596425">
    <property type="component" value="Unassembled WGS sequence"/>
</dbReference>
<dbReference type="EMBL" id="JBHSVR010000001">
    <property type="protein sequence ID" value="MFC6635364.1"/>
    <property type="molecule type" value="Genomic_DNA"/>
</dbReference>
<feature type="transmembrane region" description="Helical" evidence="6">
    <location>
        <begin position="32"/>
        <end position="56"/>
    </location>
</feature>